<comment type="similarity">
    <text evidence="2">Belongs to the methyltransferase superfamily. L-isoaspartyl/D-aspartyl protein methyltransferase family.</text>
</comment>
<dbReference type="GO" id="GO:0005737">
    <property type="term" value="C:cytoplasm"/>
    <property type="evidence" value="ECO:0007669"/>
    <property type="project" value="UniProtKB-SubCell"/>
</dbReference>
<dbReference type="InterPro" id="IPR029063">
    <property type="entry name" value="SAM-dependent_MTases_sf"/>
</dbReference>
<dbReference type="GO" id="GO:0032259">
    <property type="term" value="P:methylation"/>
    <property type="evidence" value="ECO:0007669"/>
    <property type="project" value="UniProtKB-KW"/>
</dbReference>
<protein>
    <recommendedName>
        <fullName evidence="3">protein-L-isoaspartate(D-aspartate) O-methyltransferase</fullName>
        <ecNumber evidence="3">2.1.1.77</ecNumber>
    </recommendedName>
</protein>
<gene>
    <name evidence="8" type="ORF">CEUR00632_LOCUS11522</name>
</gene>
<evidence type="ECO:0000256" key="5">
    <source>
        <dbReference type="ARBA" id="ARBA00022603"/>
    </source>
</evidence>
<comment type="subcellular location">
    <subcellularLocation>
        <location evidence="1">Cytoplasm</location>
    </subcellularLocation>
</comment>
<dbReference type="EC" id="2.1.1.77" evidence="3"/>
<dbReference type="InterPro" id="IPR000682">
    <property type="entry name" value="PCMT"/>
</dbReference>
<sequence length="256" mass="27443">MHFVRRWASCFAHSPARMEDLVQHLRRSGCIRSEQVAAAMRAVDRKFFINTQRVPLSAAYQDSPQQNAAGQTISAPHMHAICLELLKDHLAPGSRVLDVGSGSGYLTAAMAIMVGESGRITGIDKVRDLVVASVLSIENACPQLSGKPAQKQTLLAGAELLGCGINWDIYAGNVLSDILNGVEQFSAIHVGAAANLLHEKLLAALAPGGRMVVPLGEDGGEQHLCVVDKDVHGNLQQRTVMEVRYVPLTSPESHAD</sequence>
<evidence type="ECO:0000256" key="4">
    <source>
        <dbReference type="ARBA" id="ARBA00022490"/>
    </source>
</evidence>
<evidence type="ECO:0000313" key="8">
    <source>
        <dbReference type="EMBL" id="CAD8292521.1"/>
    </source>
</evidence>
<name>A0A7R9YWN2_9CHLO</name>
<keyword evidence="4" id="KW-0963">Cytoplasm</keyword>
<evidence type="ECO:0000256" key="6">
    <source>
        <dbReference type="ARBA" id="ARBA00022679"/>
    </source>
</evidence>
<dbReference type="Gene3D" id="3.40.50.150">
    <property type="entry name" value="Vaccinia Virus protein VP39"/>
    <property type="match status" value="1"/>
</dbReference>
<dbReference type="PANTHER" id="PTHR11579">
    <property type="entry name" value="PROTEIN-L-ISOASPARTATE O-METHYLTRANSFERASE"/>
    <property type="match status" value="1"/>
</dbReference>
<dbReference type="Pfam" id="PF01135">
    <property type="entry name" value="PCMT"/>
    <property type="match status" value="1"/>
</dbReference>
<evidence type="ECO:0000256" key="2">
    <source>
        <dbReference type="ARBA" id="ARBA00005369"/>
    </source>
</evidence>
<dbReference type="CDD" id="cd02440">
    <property type="entry name" value="AdoMet_MTases"/>
    <property type="match status" value="1"/>
</dbReference>
<proteinExistence type="inferred from homology"/>
<evidence type="ECO:0000256" key="3">
    <source>
        <dbReference type="ARBA" id="ARBA00011890"/>
    </source>
</evidence>
<dbReference type="SUPFAM" id="SSF53335">
    <property type="entry name" value="S-adenosyl-L-methionine-dependent methyltransferases"/>
    <property type="match status" value="1"/>
</dbReference>
<reference evidence="8" key="1">
    <citation type="submission" date="2021-01" db="EMBL/GenBank/DDBJ databases">
        <authorList>
            <person name="Corre E."/>
            <person name="Pelletier E."/>
            <person name="Niang G."/>
            <person name="Scheremetjew M."/>
            <person name="Finn R."/>
            <person name="Kale V."/>
            <person name="Holt S."/>
            <person name="Cochrane G."/>
            <person name="Meng A."/>
            <person name="Brown T."/>
            <person name="Cohen L."/>
        </authorList>
    </citation>
    <scope>NUCLEOTIDE SEQUENCE</scope>
    <source>
        <strain evidence="8">CCMP219</strain>
    </source>
</reference>
<dbReference type="GO" id="GO:0004719">
    <property type="term" value="F:protein-L-isoaspartate (D-aspartate) O-methyltransferase activity"/>
    <property type="evidence" value="ECO:0007669"/>
    <property type="project" value="UniProtKB-EC"/>
</dbReference>
<organism evidence="8">
    <name type="scientific">Chlamydomonas euryale</name>
    <dbReference type="NCBI Taxonomy" id="1486919"/>
    <lineage>
        <taxon>Eukaryota</taxon>
        <taxon>Viridiplantae</taxon>
        <taxon>Chlorophyta</taxon>
        <taxon>core chlorophytes</taxon>
        <taxon>Chlorophyceae</taxon>
        <taxon>CS clade</taxon>
        <taxon>Chlamydomonadales</taxon>
        <taxon>Chlamydomonadaceae</taxon>
        <taxon>Chlamydomonas</taxon>
    </lineage>
</organism>
<keyword evidence="6" id="KW-0808">Transferase</keyword>
<evidence type="ECO:0000256" key="1">
    <source>
        <dbReference type="ARBA" id="ARBA00004496"/>
    </source>
</evidence>
<keyword evidence="5" id="KW-0489">Methyltransferase</keyword>
<keyword evidence="7" id="KW-0949">S-adenosyl-L-methionine</keyword>
<dbReference type="EMBL" id="HBEC01025114">
    <property type="protein sequence ID" value="CAD8292521.1"/>
    <property type="molecule type" value="Transcribed_RNA"/>
</dbReference>
<dbReference type="PANTHER" id="PTHR11579:SF0">
    <property type="entry name" value="PROTEIN-L-ISOASPARTATE(D-ASPARTATE) O-METHYLTRANSFERASE"/>
    <property type="match status" value="1"/>
</dbReference>
<accession>A0A7R9YWN2</accession>
<dbReference type="AlphaFoldDB" id="A0A7R9YWN2"/>
<evidence type="ECO:0000256" key="7">
    <source>
        <dbReference type="ARBA" id="ARBA00022691"/>
    </source>
</evidence>